<reference evidence="6 7" key="1">
    <citation type="submission" date="2019-02" db="EMBL/GenBank/DDBJ databases">
        <title>Prokaryotic population dynamics and viral predation in marine succession experiment using metagenomics: the confinement effect.</title>
        <authorList>
            <person name="Haro-Moreno J.M."/>
            <person name="Rodriguez-Valera F."/>
            <person name="Lopez-Perez M."/>
        </authorList>
    </citation>
    <scope>NUCLEOTIDE SEQUENCE [LARGE SCALE GENOMIC DNA]</scope>
    <source>
        <strain evidence="6">MED-G157</strain>
    </source>
</reference>
<gene>
    <name evidence="6" type="ORF">EVA68_03530</name>
</gene>
<organism evidence="6 7">
    <name type="scientific">OM182 bacterium</name>
    <dbReference type="NCBI Taxonomy" id="2510334"/>
    <lineage>
        <taxon>Bacteria</taxon>
        <taxon>Pseudomonadati</taxon>
        <taxon>Pseudomonadota</taxon>
        <taxon>Gammaproteobacteria</taxon>
        <taxon>OMG group</taxon>
        <taxon>OM182 clade</taxon>
    </lineage>
</organism>
<dbReference type="Pfam" id="PF00884">
    <property type="entry name" value="Sulfatase"/>
    <property type="match status" value="1"/>
</dbReference>
<feature type="domain" description="Sulfatase N-terminal" evidence="5">
    <location>
        <begin position="33"/>
        <end position="442"/>
    </location>
</feature>
<comment type="caution">
    <text evidence="6">The sequence shown here is derived from an EMBL/GenBank/DDBJ whole genome shotgun (WGS) entry which is preliminary data.</text>
</comment>
<dbReference type="SUPFAM" id="SSF53649">
    <property type="entry name" value="Alkaline phosphatase-like"/>
    <property type="match status" value="1"/>
</dbReference>
<keyword evidence="4" id="KW-0106">Calcium</keyword>
<dbReference type="CDD" id="cd16025">
    <property type="entry name" value="PAS_like"/>
    <property type="match status" value="1"/>
</dbReference>
<dbReference type="InterPro" id="IPR017850">
    <property type="entry name" value="Alkaline_phosphatase_core_sf"/>
</dbReference>
<dbReference type="Gene3D" id="3.40.720.10">
    <property type="entry name" value="Alkaline Phosphatase, subunit A"/>
    <property type="match status" value="1"/>
</dbReference>
<evidence type="ECO:0000256" key="1">
    <source>
        <dbReference type="ARBA" id="ARBA00008779"/>
    </source>
</evidence>
<dbReference type="InterPro" id="IPR024607">
    <property type="entry name" value="Sulfatase_CS"/>
</dbReference>
<evidence type="ECO:0000256" key="3">
    <source>
        <dbReference type="ARBA" id="ARBA00022801"/>
    </source>
</evidence>
<comment type="similarity">
    <text evidence="1">Belongs to the sulfatase family.</text>
</comment>
<dbReference type="InterPro" id="IPR050738">
    <property type="entry name" value="Sulfatase"/>
</dbReference>
<dbReference type="AlphaFoldDB" id="A0A520S2V6"/>
<evidence type="ECO:0000313" key="6">
    <source>
        <dbReference type="EMBL" id="RZO76771.1"/>
    </source>
</evidence>
<evidence type="ECO:0000256" key="2">
    <source>
        <dbReference type="ARBA" id="ARBA00022723"/>
    </source>
</evidence>
<dbReference type="Proteomes" id="UP000316199">
    <property type="component" value="Unassembled WGS sequence"/>
</dbReference>
<evidence type="ECO:0000259" key="5">
    <source>
        <dbReference type="Pfam" id="PF00884"/>
    </source>
</evidence>
<proteinExistence type="inferred from homology"/>
<protein>
    <submittedName>
        <fullName evidence="6">Arylsulfatase</fullName>
    </submittedName>
</protein>
<dbReference type="Gene3D" id="3.30.1120.10">
    <property type="match status" value="1"/>
</dbReference>
<keyword evidence="2" id="KW-0479">Metal-binding</keyword>
<dbReference type="InterPro" id="IPR000917">
    <property type="entry name" value="Sulfatase_N"/>
</dbReference>
<evidence type="ECO:0000256" key="4">
    <source>
        <dbReference type="ARBA" id="ARBA00022837"/>
    </source>
</evidence>
<evidence type="ECO:0000313" key="7">
    <source>
        <dbReference type="Proteomes" id="UP000316199"/>
    </source>
</evidence>
<dbReference type="PANTHER" id="PTHR42693:SF33">
    <property type="entry name" value="ARYLSULFATASE"/>
    <property type="match status" value="1"/>
</dbReference>
<dbReference type="GO" id="GO:0046872">
    <property type="term" value="F:metal ion binding"/>
    <property type="evidence" value="ECO:0007669"/>
    <property type="project" value="UniProtKB-KW"/>
</dbReference>
<dbReference type="PROSITE" id="PS00149">
    <property type="entry name" value="SULFATASE_2"/>
    <property type="match status" value="1"/>
</dbReference>
<sequence length="747" mass="83503">MEHDKGFDGDIGRTLRDSSVSWVKRPSKLSRSPNIVMILLDDVGYSQLGCYGSDIKTPALDSLADDGLRYANFHVTPLCSPTRACLLTGRNHHSIGVGRVVEQSNGFPNTRGFAARNAANLAEILRPQGYQTLASGKWHLNSCDDTSPAGPYDHWPLQRGFDRFYGFLAGETNQWNPELIMGNERIEQPPIDDYHLSEGIIDQSCKWLRQLASAAPDKPFFLYTAFGAGHTPHHVPRMFADKYKGIFDDGWDAARTKILSRQKALGLLPASQQLAPRNTGVQVWDQLSPEEQKVAARFEEIFAGFMEHCDQQIARLLAQLDALGKRDDTIVIAMSDNGADALGGAHGSYDHMRSRTGNHPSLEENLAHLDELGGPMSYNIYPSGWAMAGNTPFKRYKGNTYAGGVRAPLLIRWPDGIKAKGETRRQFYHVVDVMPTLLDLLGLEIPQEVNGVEQMPLHGTSMAHTLKRNGLDTRKKVQYFETAGHRAIWYEGWKAVTFHSRGDKFESDKWELYNLDEDMAEIDNLAGKHPTKLKQMIELWWQEAEQYGVLPLDDMGGKNGVGWWPESKDRWVLYQDAVLPHHFKAGPRVRGMSHRITAFINRASTAVEGVIVSDGGQFGGWSVFIHGNHLHYTNNEFQHRCQIGSNAEIPVGDVTLRIDVVKTGENEGHARFFVNDDMAGEGLLSPFRQLNFANEPFEVGRDSQTPVDDIYESPNVFTGHISRVVIEAVGEDVVNQNTLLEELMGSQ</sequence>
<dbReference type="PANTHER" id="PTHR42693">
    <property type="entry name" value="ARYLSULFATASE FAMILY MEMBER"/>
    <property type="match status" value="1"/>
</dbReference>
<dbReference type="PROSITE" id="PS00523">
    <property type="entry name" value="SULFATASE_1"/>
    <property type="match status" value="1"/>
</dbReference>
<dbReference type="GO" id="GO:0004065">
    <property type="term" value="F:arylsulfatase activity"/>
    <property type="evidence" value="ECO:0007669"/>
    <property type="project" value="TreeGrafter"/>
</dbReference>
<dbReference type="EMBL" id="SHAG01000008">
    <property type="protein sequence ID" value="RZO76771.1"/>
    <property type="molecule type" value="Genomic_DNA"/>
</dbReference>
<accession>A0A520S2V6</accession>
<name>A0A520S2V6_9GAMM</name>
<keyword evidence="3" id="KW-0378">Hydrolase</keyword>